<gene>
    <name evidence="4" type="ORF">H257_08123</name>
</gene>
<feature type="compositionally biased region" description="Polar residues" evidence="2">
    <location>
        <begin position="963"/>
        <end position="973"/>
    </location>
</feature>
<feature type="coiled-coil region" evidence="1">
    <location>
        <begin position="1204"/>
        <end position="1231"/>
    </location>
</feature>
<feature type="region of interest" description="Disordered" evidence="2">
    <location>
        <begin position="1527"/>
        <end position="1568"/>
    </location>
</feature>
<dbReference type="PANTHER" id="PTHR19871">
    <property type="entry name" value="BETA TRANSDUCIN-RELATED PROTEIN"/>
    <property type="match status" value="1"/>
</dbReference>
<reference evidence="4" key="1">
    <citation type="submission" date="2013-12" db="EMBL/GenBank/DDBJ databases">
        <title>The Genome Sequence of Aphanomyces astaci APO3.</title>
        <authorList>
            <consortium name="The Broad Institute Genomics Platform"/>
            <person name="Russ C."/>
            <person name="Tyler B."/>
            <person name="van West P."/>
            <person name="Dieguez-Uribeondo J."/>
            <person name="Young S.K."/>
            <person name="Zeng Q."/>
            <person name="Gargeya S."/>
            <person name="Fitzgerald M."/>
            <person name="Abouelleil A."/>
            <person name="Alvarado L."/>
            <person name="Chapman S.B."/>
            <person name="Gainer-Dewar J."/>
            <person name="Goldberg J."/>
            <person name="Griggs A."/>
            <person name="Gujja S."/>
            <person name="Hansen M."/>
            <person name="Howarth C."/>
            <person name="Imamovic A."/>
            <person name="Ireland A."/>
            <person name="Larimer J."/>
            <person name="McCowan C."/>
            <person name="Murphy C."/>
            <person name="Pearson M."/>
            <person name="Poon T.W."/>
            <person name="Priest M."/>
            <person name="Roberts A."/>
            <person name="Saif S."/>
            <person name="Shea T."/>
            <person name="Sykes S."/>
            <person name="Wortman J."/>
            <person name="Nusbaum C."/>
            <person name="Birren B."/>
        </authorList>
    </citation>
    <scope>NUCLEOTIDE SEQUENCE [LARGE SCALE GENOMIC DNA]</scope>
    <source>
        <strain evidence="4">APO3</strain>
    </source>
</reference>
<dbReference type="VEuPathDB" id="FungiDB:H257_08123"/>
<dbReference type="InterPro" id="IPR052752">
    <property type="entry name" value="NACHT-WD_repeat"/>
</dbReference>
<evidence type="ECO:0000256" key="2">
    <source>
        <dbReference type="SAM" id="MobiDB-lite"/>
    </source>
</evidence>
<dbReference type="GeneID" id="20810119"/>
<dbReference type="InterPro" id="IPR027417">
    <property type="entry name" value="P-loop_NTPase"/>
</dbReference>
<dbReference type="InterPro" id="IPR007111">
    <property type="entry name" value="NACHT_NTPase"/>
</dbReference>
<feature type="coiled-coil region" evidence="1">
    <location>
        <begin position="1124"/>
        <end position="1175"/>
    </location>
</feature>
<feature type="compositionally biased region" description="Acidic residues" evidence="2">
    <location>
        <begin position="408"/>
        <end position="417"/>
    </location>
</feature>
<feature type="compositionally biased region" description="Gly residues" evidence="2">
    <location>
        <begin position="448"/>
        <end position="458"/>
    </location>
</feature>
<feature type="region of interest" description="Disordered" evidence="2">
    <location>
        <begin position="443"/>
        <end position="529"/>
    </location>
</feature>
<organism evidence="4">
    <name type="scientific">Aphanomyces astaci</name>
    <name type="common">Crayfish plague agent</name>
    <dbReference type="NCBI Taxonomy" id="112090"/>
    <lineage>
        <taxon>Eukaryota</taxon>
        <taxon>Sar</taxon>
        <taxon>Stramenopiles</taxon>
        <taxon>Oomycota</taxon>
        <taxon>Saprolegniomycetes</taxon>
        <taxon>Saprolegniales</taxon>
        <taxon>Verrucalvaceae</taxon>
        <taxon>Aphanomyces</taxon>
    </lineage>
</organism>
<dbReference type="Pfam" id="PF05729">
    <property type="entry name" value="NACHT"/>
    <property type="match status" value="1"/>
</dbReference>
<evidence type="ECO:0000313" key="4">
    <source>
        <dbReference type="EMBL" id="ETV78631.1"/>
    </source>
</evidence>
<sequence>MKKRSERPMVDNIDSISEFESEFHHAFLKSRLDHDDYVYKPSLLRDLDEFCDVDSMHVPKGPLIVFGEPGSGKSAFLANWINRRKKKFQNWNNGFPEFIFYHAVGCTRQGAFVSKLLERILTEMNEYFELTKEVPTFEERLSWQFPRYLEAASRKGRTILIVDGVHRLRTSDGDSILKWLPLSFPPNVRLVLAATSVAATSRTDAVDVDMSTMERIKVEAVRRNWTTLHINPFTDDEKQMVVHKFLSRQTGRPTLQLFELQQKALASVSRTTNPMFLKSMLEALEWVATRGYNIHVVLKEWLGASTMSELFEVILRSMEAGHVPSQIATSDAMLFLQEHSLDATFAWVPQSSKQRQSFDSQQGAAAFTSARVKQQSLSSGQPSPTRHMSEASIASTLESTRRPSTTLVDDDAYDSDDGMGSPRYHDETNADVSLVFRELFEGESTNTNGGGSFGGSGGDAEDAPRQVRTSVLTATEGPEKPSERGEGGGGGIVDDGSGCSSGSDDDNHAHHHSAPAAPAAAAQLPPPRKSAPFLRHLERVKTHRNIVFPVYVTGGQPVEGLGGLLGKALCLLYVARHGLLLHELRTLMQAMTAHEANIAPLDAPEVQVPADDDDGTNLAAILNDYKPARPKVPTLPEATWTTMLSALKALGCLFLQDIVLLPLCYDTLRDLIWWRYIGSTKMEECYHHWLVRFFVGHPPTFRRVEELPWHLASCKRWHALKDVLVNLPMFQLFFTANYKTELFCYWKTLTEGEFVSGSATPPPLNQPPDELDVTNTPAITTFDLVREYNKSIEDWYHSTRPTTKQLLPLLQSMTKFVFEYSVFSQSELPVFNHPHFDAKHLHADGFHFIHQLPHVVAQQSFDLAVHWLYQRWVWVQFPWLALGYDIDDGDSKHMTGLVVSISPENTKDDDVGLVDTYSDSHSVTSPANNNTTMPVTSSATTNTTLPSSSSSQNMSAATNASTLLSPSQSTPNLPKQRKTQAALLSPYKLKGHANASLPTIATANAPNTLDIIGLNSPAHTLMRRKTQYIGFKNAPTSSFPSQLKHTSDAILDDPMLHSGIGKLLAQRTAGTSVSVRDTMNDSVCSEGFGLPAHLQEYAKTEADVKRSCNQQILFKLQQAHNFLKRDANTKCNRLDKLRQKIRERRAKQTSSLQYIQEAEDALHEMTKRMDQVDATLKVVAKQEKTYIKLLGACEDYSASDKHHLAQVRKELKVLSLKLRDLQKQNQALAFEQQHLATVEFPQLAAACEDNKRLHDAVLDRLNSTKVRMAQDVANIEALYVVRKGIIDKVKSTAFDLNTNEPIELEKIMHVQATAETNAVNKSQVAKAALEQCQSMCRRIVHATGLTNMAAIHEKFHNRDALNRSLDEQAALYEARLKQIKLSHSELEVQMNSLETTPKDSTDPRQLEDLARDAEAALSRTQRAYATQLHALNEVVVGVSNIARLAGITDVRKPKHALIPAADLWPPYQDKESRAVALAHFEMLSATAMAELIRVCEERMVAIIDNNEHGRGDPDALYALPCRRESSAGLSSATSSPRGGGTAKRRTKRDTKRRSNDSTTSSPRLDKDLADTATALTAMQDDKNNMLFSLPSTPSSMMQAPLGQGSLARDCGGDLGGSSSMLLDDPAEPAVATRDIIKSASKQKLAIKRKELLGRANTGMMSQLPASSSNLAVHHDTNTMDGGINSC</sequence>
<dbReference type="Gene3D" id="3.40.50.300">
    <property type="entry name" value="P-loop containing nucleotide triphosphate hydrolases"/>
    <property type="match status" value="1"/>
</dbReference>
<feature type="compositionally biased region" description="Basic residues" evidence="2">
    <location>
        <begin position="1542"/>
        <end position="1551"/>
    </location>
</feature>
<evidence type="ECO:0000259" key="3">
    <source>
        <dbReference type="Pfam" id="PF05729"/>
    </source>
</evidence>
<feature type="region of interest" description="Disordered" evidence="2">
    <location>
        <begin position="369"/>
        <end position="427"/>
    </location>
</feature>
<evidence type="ECO:0000256" key="1">
    <source>
        <dbReference type="SAM" id="Coils"/>
    </source>
</evidence>
<dbReference type="EMBL" id="KI913130">
    <property type="protein sequence ID" value="ETV78631.1"/>
    <property type="molecule type" value="Genomic_DNA"/>
</dbReference>
<dbReference type="SUPFAM" id="SSF52540">
    <property type="entry name" value="P-loop containing nucleoside triphosphate hydrolases"/>
    <property type="match status" value="1"/>
</dbReference>
<name>W4GH83_APHAT</name>
<feature type="compositionally biased region" description="Low complexity" evidence="2">
    <location>
        <begin position="514"/>
        <end position="523"/>
    </location>
</feature>
<dbReference type="OrthoDB" id="5986190at2759"/>
<dbReference type="RefSeq" id="XP_009832213.1">
    <property type="nucleotide sequence ID" value="XM_009833911.1"/>
</dbReference>
<proteinExistence type="predicted"/>
<protein>
    <recommendedName>
        <fullName evidence="3">NACHT domain-containing protein</fullName>
    </recommendedName>
</protein>
<feature type="compositionally biased region" description="Basic and acidic residues" evidence="2">
    <location>
        <begin position="477"/>
        <end position="486"/>
    </location>
</feature>
<keyword evidence="1" id="KW-0175">Coiled coil</keyword>
<dbReference type="STRING" id="112090.W4GH83"/>
<accession>W4GH83</accession>
<feature type="compositionally biased region" description="Polar residues" evidence="2">
    <location>
        <begin position="371"/>
        <end position="407"/>
    </location>
</feature>
<feature type="compositionally biased region" description="Polar residues" evidence="2">
    <location>
        <begin position="917"/>
        <end position="929"/>
    </location>
</feature>
<feature type="compositionally biased region" description="Low complexity" evidence="2">
    <location>
        <begin position="930"/>
        <end position="962"/>
    </location>
</feature>
<dbReference type="PANTHER" id="PTHR19871:SF14">
    <property type="entry name" value="DUF4062 DOMAIN-CONTAINING PROTEIN"/>
    <property type="match status" value="1"/>
</dbReference>
<feature type="region of interest" description="Disordered" evidence="2">
    <location>
        <begin position="917"/>
        <end position="980"/>
    </location>
</feature>
<feature type="domain" description="NACHT" evidence="3">
    <location>
        <begin position="63"/>
        <end position="248"/>
    </location>
</feature>